<dbReference type="Pfam" id="PF00789">
    <property type="entry name" value="UBX"/>
    <property type="match status" value="1"/>
</dbReference>
<dbReference type="FunFam" id="3.10.20.90:FF:000089">
    <property type="entry name" value="Fas associated factor 1"/>
    <property type="match status" value="1"/>
</dbReference>
<dbReference type="InterPro" id="IPR029071">
    <property type="entry name" value="Ubiquitin-like_domsf"/>
</dbReference>
<accession>A0A8C5B0C2</accession>
<dbReference type="GeneTree" id="ENSGT00940000154831"/>
<evidence type="ECO:0000256" key="1">
    <source>
        <dbReference type="SAM" id="MobiDB-lite"/>
    </source>
</evidence>
<feature type="domain" description="Ubiquitin-like" evidence="3">
    <location>
        <begin position="118"/>
        <end position="187"/>
    </location>
</feature>
<sequence>MILADFQACTGIDIAEAIALLELNNWDLVAAINGVIPQENGILQSSSFASAASQANLYGPLNQSEAAEAAAAAAVGPTPNPPSTSSSSSPPSSSASGSAFCPILQSSRHIVERQPRMLNFRVEYRQRTTEVVVEEASTVGEIKHILVTELGVPVSKMQLKGWKSGDVPDSTVLRSLHLPKNNSLYVLTPDIAPTASTSQNSALPDSLNQNYLLVISHRETQKEYSLNFPGTRTIQEVKRNVSDLTNIPVRHQQWEGWPASASDDSMTLANSGITYPCHHLSVCRRSSPANAQDPTEECADVHMISDSEGDDFEDASEFGVDDSEMFGMGSSTSRKSPLMPENSENEGDALLHFTAEFSTRYGEVHPMFFIGSLEAASQEAFYGKAREVRGIVNVVLCHHHYTIRTYKTDQFPLLLIVMGKRTSNEVLNVIQGNTTVDELMMRLMGAQEIFTAQQQEDIKDEDEREAREMVKREQDEAYRLSLEADRKKVLCPALHPLFCPLCSPSQAIRLSLEQALPPEPTQEKGEPISKLRIRTPSGEFLERRFLGSCKLQVLFDFVASKGYPFEEFKLLTTFPRKNVRRTAVRLARNTNTLLHTHPLDGAVGGVRGV</sequence>
<dbReference type="SMART" id="SM00594">
    <property type="entry name" value="UAS"/>
    <property type="match status" value="1"/>
</dbReference>
<dbReference type="PANTHER" id="PTHR23322">
    <property type="entry name" value="FAS-ASSOCIATED PROTEIN"/>
    <property type="match status" value="1"/>
</dbReference>
<evidence type="ECO:0000313" key="5">
    <source>
        <dbReference type="Proteomes" id="UP000694546"/>
    </source>
</evidence>
<proteinExistence type="predicted"/>
<feature type="domain" description="UBX" evidence="2">
    <location>
        <begin position="524"/>
        <end position="593"/>
    </location>
</feature>
<gene>
    <name evidence="4" type="primary">FAF1</name>
</gene>
<evidence type="ECO:0000259" key="2">
    <source>
        <dbReference type="PROSITE" id="PS50033"/>
    </source>
</evidence>
<reference evidence="4" key="2">
    <citation type="submission" date="2025-09" db="UniProtKB">
        <authorList>
            <consortium name="Ensembl"/>
        </authorList>
    </citation>
    <scope>IDENTIFICATION</scope>
</reference>
<evidence type="ECO:0000259" key="3">
    <source>
        <dbReference type="PROSITE" id="PS50053"/>
    </source>
</evidence>
<dbReference type="GO" id="GO:0043130">
    <property type="term" value="F:ubiquitin binding"/>
    <property type="evidence" value="ECO:0007669"/>
    <property type="project" value="TreeGrafter"/>
</dbReference>
<dbReference type="PROSITE" id="PS50053">
    <property type="entry name" value="UBIQUITIN_2"/>
    <property type="match status" value="1"/>
</dbReference>
<keyword evidence="5" id="KW-1185">Reference proteome</keyword>
<reference evidence="4" key="1">
    <citation type="submission" date="2025-08" db="UniProtKB">
        <authorList>
            <consortium name="Ensembl"/>
        </authorList>
    </citation>
    <scope>IDENTIFICATION</scope>
</reference>
<dbReference type="Proteomes" id="UP000694546">
    <property type="component" value="Chromosome 12"/>
</dbReference>
<name>A0A8C5B0C2_GADMO</name>
<dbReference type="Ensembl" id="ENSGMOT00000056633.1">
    <property type="protein sequence ID" value="ENSGMOP00000039978.1"/>
    <property type="gene ID" value="ENSGMOG00000000980.2"/>
</dbReference>
<dbReference type="Pfam" id="PF21021">
    <property type="entry name" value="FAF1"/>
    <property type="match status" value="1"/>
</dbReference>
<dbReference type="Gene3D" id="3.40.30.10">
    <property type="entry name" value="Glutaredoxin"/>
    <property type="match status" value="1"/>
</dbReference>
<feature type="region of interest" description="Disordered" evidence="1">
    <location>
        <begin position="69"/>
        <end position="98"/>
    </location>
</feature>
<dbReference type="InterPro" id="IPR050730">
    <property type="entry name" value="UBX_domain-protein"/>
</dbReference>
<dbReference type="CDD" id="cd17130">
    <property type="entry name" value="Ubl2_FAF1"/>
    <property type="match status" value="1"/>
</dbReference>
<dbReference type="InterPro" id="IPR049483">
    <property type="entry name" value="FAF1_2-like_UAS"/>
</dbReference>
<dbReference type="Pfam" id="PF14555">
    <property type="entry name" value="UBA_4"/>
    <property type="match status" value="1"/>
</dbReference>
<evidence type="ECO:0000313" key="4">
    <source>
        <dbReference type="Ensembl" id="ENSGMOP00000039978.1"/>
    </source>
</evidence>
<dbReference type="GO" id="GO:0051059">
    <property type="term" value="F:NF-kappaB binding"/>
    <property type="evidence" value="ECO:0007669"/>
    <property type="project" value="TreeGrafter"/>
</dbReference>
<dbReference type="SUPFAM" id="SSF54236">
    <property type="entry name" value="Ubiquitin-like"/>
    <property type="match status" value="3"/>
</dbReference>
<dbReference type="InterPro" id="IPR006577">
    <property type="entry name" value="UAS"/>
</dbReference>
<dbReference type="AlphaFoldDB" id="A0A8C5B0C2"/>
<dbReference type="Gene3D" id="1.10.8.10">
    <property type="entry name" value="DNA helicase RuvA subunit, C-terminal domain"/>
    <property type="match status" value="1"/>
</dbReference>
<protein>
    <submittedName>
        <fullName evidence="4">Fas (TNFRSF6) associated factor 1</fullName>
    </submittedName>
</protein>
<dbReference type="GO" id="GO:0036503">
    <property type="term" value="P:ERAD pathway"/>
    <property type="evidence" value="ECO:0007669"/>
    <property type="project" value="TreeGrafter"/>
</dbReference>
<dbReference type="GO" id="GO:0005634">
    <property type="term" value="C:nucleus"/>
    <property type="evidence" value="ECO:0007669"/>
    <property type="project" value="TreeGrafter"/>
</dbReference>
<organism evidence="4 5">
    <name type="scientific">Gadus morhua</name>
    <name type="common">Atlantic cod</name>
    <dbReference type="NCBI Taxonomy" id="8049"/>
    <lineage>
        <taxon>Eukaryota</taxon>
        <taxon>Metazoa</taxon>
        <taxon>Chordata</taxon>
        <taxon>Craniata</taxon>
        <taxon>Vertebrata</taxon>
        <taxon>Euteleostomi</taxon>
        <taxon>Actinopterygii</taxon>
        <taxon>Neopterygii</taxon>
        <taxon>Teleostei</taxon>
        <taxon>Neoteleostei</taxon>
        <taxon>Acanthomorphata</taxon>
        <taxon>Zeiogadaria</taxon>
        <taxon>Gadariae</taxon>
        <taxon>Gadiformes</taxon>
        <taxon>Gadoidei</taxon>
        <taxon>Gadidae</taxon>
        <taxon>Gadus</taxon>
    </lineage>
</organism>
<dbReference type="InterPro" id="IPR044541">
    <property type="entry name" value="FAF1_UBA"/>
</dbReference>
<dbReference type="SMART" id="SM00166">
    <property type="entry name" value="UBX"/>
    <property type="match status" value="1"/>
</dbReference>
<dbReference type="GO" id="GO:0005783">
    <property type="term" value="C:endoplasmic reticulum"/>
    <property type="evidence" value="ECO:0007669"/>
    <property type="project" value="TreeGrafter"/>
</dbReference>
<dbReference type="CDD" id="cd17129">
    <property type="entry name" value="Ubl1_FAF1"/>
    <property type="match status" value="1"/>
</dbReference>
<dbReference type="PROSITE" id="PS50033">
    <property type="entry name" value="UBX"/>
    <property type="match status" value="1"/>
</dbReference>
<dbReference type="CDD" id="cd14413">
    <property type="entry name" value="UBA_FAF1"/>
    <property type="match status" value="1"/>
</dbReference>
<dbReference type="InterPro" id="IPR000626">
    <property type="entry name" value="Ubiquitin-like_dom"/>
</dbReference>
<dbReference type="PANTHER" id="PTHR23322:SF96">
    <property type="entry name" value="FAS-ASSOCIATED FACTOR 1"/>
    <property type="match status" value="1"/>
</dbReference>
<dbReference type="InterPro" id="IPR001012">
    <property type="entry name" value="UBX_dom"/>
</dbReference>
<dbReference type="Gene3D" id="3.10.20.90">
    <property type="entry name" value="Phosphatidylinositol 3-kinase Catalytic Subunit, Chain A, domain 1"/>
    <property type="match status" value="3"/>
</dbReference>